<dbReference type="InterPro" id="IPR002861">
    <property type="entry name" value="Reeler_dom"/>
</dbReference>
<evidence type="ECO:0000256" key="9">
    <source>
        <dbReference type="ARBA" id="ARBA00023136"/>
    </source>
</evidence>
<evidence type="ECO:0000259" key="15">
    <source>
        <dbReference type="PROSITE" id="PS51019"/>
    </source>
</evidence>
<gene>
    <name evidence="16" type="ORF">PODLI_1B032158</name>
</gene>
<comment type="cofactor">
    <cofactor evidence="1">
        <name>heme b</name>
        <dbReference type="ChEBI" id="CHEBI:60344"/>
    </cofactor>
</comment>
<dbReference type="EMBL" id="OX395131">
    <property type="protein sequence ID" value="CAI5776676.1"/>
    <property type="molecule type" value="Genomic_DNA"/>
</dbReference>
<dbReference type="CDD" id="cd09628">
    <property type="entry name" value="DOMON_SDR_2_like"/>
    <property type="match status" value="1"/>
</dbReference>
<evidence type="ECO:0000256" key="5">
    <source>
        <dbReference type="ARBA" id="ARBA00022692"/>
    </source>
</evidence>
<evidence type="ECO:0000256" key="4">
    <source>
        <dbReference type="ARBA" id="ARBA00022448"/>
    </source>
</evidence>
<evidence type="ECO:0000313" key="16">
    <source>
        <dbReference type="EMBL" id="CAI5776676.1"/>
    </source>
</evidence>
<protein>
    <submittedName>
        <fullName evidence="16">Reelin domain-containing protein</fullName>
    </submittedName>
</protein>
<comment type="similarity">
    <text evidence="3">Belongs to the FRRS1 family.</text>
</comment>
<reference evidence="16" key="1">
    <citation type="submission" date="2022-12" db="EMBL/GenBank/DDBJ databases">
        <authorList>
            <person name="Alioto T."/>
            <person name="Alioto T."/>
            <person name="Gomez Garrido J."/>
        </authorList>
    </citation>
    <scope>NUCLEOTIDE SEQUENCE</scope>
</reference>
<dbReference type="SMART" id="SM00665">
    <property type="entry name" value="B561"/>
    <property type="match status" value="1"/>
</dbReference>
<feature type="domain" description="Reelin" evidence="15">
    <location>
        <begin position="32"/>
        <end position="197"/>
    </location>
</feature>
<evidence type="ECO:0000256" key="10">
    <source>
        <dbReference type="ARBA" id="ARBA00023180"/>
    </source>
</evidence>
<accession>A0AA35KE59</accession>
<dbReference type="PANTHER" id="PTHR45828">
    <property type="entry name" value="CYTOCHROME B561/FERRIC REDUCTASE TRANSMEMBRANE"/>
    <property type="match status" value="1"/>
</dbReference>
<evidence type="ECO:0000256" key="8">
    <source>
        <dbReference type="ARBA" id="ARBA00023004"/>
    </source>
</evidence>
<name>A0AA35KE59_9SAUR</name>
<feature type="region of interest" description="Disordered" evidence="11">
    <location>
        <begin position="1172"/>
        <end position="1335"/>
    </location>
</feature>
<organism evidence="16 17">
    <name type="scientific">Podarcis lilfordi</name>
    <name type="common">Lilford's wall lizard</name>
    <dbReference type="NCBI Taxonomy" id="74358"/>
    <lineage>
        <taxon>Eukaryota</taxon>
        <taxon>Metazoa</taxon>
        <taxon>Chordata</taxon>
        <taxon>Craniata</taxon>
        <taxon>Vertebrata</taxon>
        <taxon>Euteleostomi</taxon>
        <taxon>Lepidosauria</taxon>
        <taxon>Squamata</taxon>
        <taxon>Bifurcata</taxon>
        <taxon>Unidentata</taxon>
        <taxon>Episquamata</taxon>
        <taxon>Laterata</taxon>
        <taxon>Lacertibaenia</taxon>
        <taxon>Lacertidae</taxon>
        <taxon>Podarcis</taxon>
    </lineage>
</organism>
<dbReference type="InterPro" id="IPR051237">
    <property type="entry name" value="Ferric-chelate_Red/DefProt"/>
</dbReference>
<dbReference type="InterPro" id="IPR005018">
    <property type="entry name" value="DOMON_domain"/>
</dbReference>
<dbReference type="Proteomes" id="UP001178461">
    <property type="component" value="Chromosome 6"/>
</dbReference>
<feature type="compositionally biased region" description="Low complexity" evidence="11">
    <location>
        <begin position="1032"/>
        <end position="1042"/>
    </location>
</feature>
<evidence type="ECO:0000313" key="17">
    <source>
        <dbReference type="Proteomes" id="UP001178461"/>
    </source>
</evidence>
<feature type="transmembrane region" description="Helical" evidence="12">
    <location>
        <begin position="448"/>
        <end position="469"/>
    </location>
</feature>
<keyword evidence="17" id="KW-1185">Reference proteome</keyword>
<sequence>MQLILRLLNGHLPHQRTIENAHLGEEVPGSFLDLSRWKSWLASFFYGEHFLQESSATQMEKSNSAPPYAISTSKTSFAPGDEIIVSLMASGDSSFEGFLLQARAVGGDVAVGHFRILDPNSQGLACNDIQNSSLSHTNKAKKQNITAIWIAAPGVGHVEFRATAVYNFSVFWTQVQSQVLVSSSSPLVPTVSSTTISTEEGCGKHKFCFSNPAGCSPSNPNCYFMSSAALGSDAFQFEISGLSDGYVAIAFSDDTIMGDDDVYICGKNGTDRIEVQHAFSTGRSRPSPRPLGNVDVLTTSFSEGIIRCSFISRNPISTQARSTDSLYYIFLAFGPSHADGTIQKHPRTPFITDQKVNISSFAAVGGTSSRPLIIKAHGALMLIAWMTTGSVGMIFARYLKKSIKKPLLGKDIWFQIHFLMMLLTVVATAIAFILSFVAANGWSESAGAHAVIGCIVTILSLIQPAIAFFRPSPQDNRRFIFNWFHMLNALVIKVLAVAAIFLGLRMLSSSPSQWMVKTMGGFVAWEVLAAILMDVTLWLKKKEMYEDSNTKVKSEVILLLLYLCGNLAFLIALLIDRNFQPPLCNCLPGCTDYLLKGINTDHESCLIMILRETNLQMKPNMADKPVGFDPETHKSSHTAARVAVPIQARSGERHQPALLRNESLQRLNPIPKQLNGIAANILLPGLCRLSCKKPVSPPTAIPGLSHPVLPCYLLHCSQSPTLQGCRTEPQVPRLTRNRIIKMEKYYSFVVIFCAVFLPKALGFPYKDVSIDCFSMLPNCGGGPQTSTPPYVVSVSFDRYDPGNEIQVTLEGTSSAGFTAFMVQAREIDGNVPVGMFRIRDPNTQGYPCANMTNSAVSHTNPSVKRKVTTTWVAPQGTNKIRLMATFLQDYDTYWVGVHSKTLSPRFSEVANISKPINDSKPINTSKPISDSKPINVSMAANSSDLANDSVASTVSDITDDSEEYDDDFDFNTLLGDTEAVYDNEIPVDSEATPDSRTENATEKSRRKSVLTVNVNCGEAGAVQSSSGGCVKSTQGSSQSSGSEAKVIVVKEGSSSGSGCGGGGTASVYNKFGCRDNAAASGDQSSYGQSVSTSKVKVVTYPDSKPFPPERDSTYPSKIANAGGIIYSQGPRPQGGSSETVRITVQEGGKGSPACDKTSPAYNVKICNQNQLSNSQSTSSFGGTQGLKPQGGSSETVRVTIQEGRPSGSQGGSSVSIQGGQPSGSQGGQPSGSQGGSSVGIQGQSSSSQGSSSSGKQQGGSYSTGGSPCGKGITYDSNPCNQGQASPPSSSSSSSSSYSSSSSSQSTYGQGGSQYQGNPNACPPGIGTSSNNRNRC</sequence>
<evidence type="ECO:0000256" key="2">
    <source>
        <dbReference type="ARBA" id="ARBA00004141"/>
    </source>
</evidence>
<keyword evidence="7 12" id="KW-1133">Transmembrane helix</keyword>
<feature type="compositionally biased region" description="Polar residues" evidence="11">
    <location>
        <begin position="1326"/>
        <end position="1335"/>
    </location>
</feature>
<dbReference type="SMART" id="SM00664">
    <property type="entry name" value="DoH"/>
    <property type="match status" value="1"/>
</dbReference>
<feature type="transmembrane region" description="Helical" evidence="12">
    <location>
        <begin position="419"/>
        <end position="442"/>
    </location>
</feature>
<evidence type="ECO:0000256" key="3">
    <source>
        <dbReference type="ARBA" id="ARBA00009195"/>
    </source>
</evidence>
<feature type="transmembrane region" description="Helical" evidence="12">
    <location>
        <begin position="378"/>
        <end position="399"/>
    </location>
</feature>
<evidence type="ECO:0000256" key="12">
    <source>
        <dbReference type="SAM" id="Phobius"/>
    </source>
</evidence>
<evidence type="ECO:0000256" key="11">
    <source>
        <dbReference type="SAM" id="MobiDB-lite"/>
    </source>
</evidence>
<feature type="domain" description="Reelin" evidence="15">
    <location>
        <begin position="753"/>
        <end position="919"/>
    </location>
</feature>
<feature type="transmembrane region" description="Helical" evidence="12">
    <location>
        <begin position="514"/>
        <end position="535"/>
    </location>
</feature>
<dbReference type="InterPro" id="IPR042307">
    <property type="entry name" value="Reeler_sf"/>
</dbReference>
<dbReference type="PROSITE" id="PS50939">
    <property type="entry name" value="CYTOCHROME_B561"/>
    <property type="match status" value="1"/>
</dbReference>
<evidence type="ECO:0000256" key="7">
    <source>
        <dbReference type="ARBA" id="ARBA00022989"/>
    </source>
</evidence>
<evidence type="ECO:0000259" key="14">
    <source>
        <dbReference type="PROSITE" id="PS50939"/>
    </source>
</evidence>
<dbReference type="GO" id="GO:0016020">
    <property type="term" value="C:membrane"/>
    <property type="evidence" value="ECO:0007669"/>
    <property type="project" value="UniProtKB-SubCell"/>
</dbReference>
<dbReference type="Pfam" id="PF03351">
    <property type="entry name" value="DOMON"/>
    <property type="match status" value="1"/>
</dbReference>
<feature type="compositionally biased region" description="Low complexity" evidence="11">
    <location>
        <begin position="1238"/>
        <end position="1265"/>
    </location>
</feature>
<dbReference type="InterPro" id="IPR006593">
    <property type="entry name" value="Cyt_b561/ferric_Rdtase_TM"/>
</dbReference>
<feature type="transmembrane region" description="Helical" evidence="12">
    <location>
        <begin position="481"/>
        <end position="502"/>
    </location>
</feature>
<dbReference type="Gene3D" id="1.20.120.1770">
    <property type="match status" value="1"/>
</dbReference>
<dbReference type="CDD" id="cd08544">
    <property type="entry name" value="Reeler"/>
    <property type="match status" value="2"/>
</dbReference>
<feature type="compositionally biased region" description="Low complexity" evidence="11">
    <location>
        <begin position="1288"/>
        <end position="1307"/>
    </location>
</feature>
<dbReference type="Pfam" id="PF02014">
    <property type="entry name" value="Reeler"/>
    <property type="match status" value="2"/>
</dbReference>
<dbReference type="Gene3D" id="2.60.40.4060">
    <property type="entry name" value="Reeler domain"/>
    <property type="match status" value="2"/>
</dbReference>
<keyword evidence="5 12" id="KW-0812">Transmembrane</keyword>
<evidence type="ECO:0000256" key="1">
    <source>
        <dbReference type="ARBA" id="ARBA00001970"/>
    </source>
</evidence>
<feature type="compositionally biased region" description="Gly residues" evidence="11">
    <location>
        <begin position="1220"/>
        <end position="1237"/>
    </location>
</feature>
<dbReference type="PROSITE" id="PS50836">
    <property type="entry name" value="DOMON"/>
    <property type="match status" value="1"/>
</dbReference>
<feature type="domain" description="DOMON" evidence="13">
    <location>
        <begin position="221"/>
        <end position="334"/>
    </location>
</feature>
<evidence type="ECO:0000256" key="6">
    <source>
        <dbReference type="ARBA" id="ARBA00022982"/>
    </source>
</evidence>
<feature type="compositionally biased region" description="Polar residues" evidence="11">
    <location>
        <begin position="1274"/>
        <end position="1287"/>
    </location>
</feature>
<feature type="transmembrane region" description="Helical" evidence="12">
    <location>
        <begin position="556"/>
        <end position="575"/>
    </location>
</feature>
<feature type="compositionally biased region" description="Low complexity" evidence="11">
    <location>
        <begin position="1172"/>
        <end position="1181"/>
    </location>
</feature>
<keyword evidence="6" id="KW-0249">Electron transport</keyword>
<keyword evidence="10" id="KW-0325">Glycoprotein</keyword>
<comment type="subcellular location">
    <subcellularLocation>
        <location evidence="2">Membrane</location>
        <topology evidence="2">Multi-pass membrane protein</topology>
    </subcellularLocation>
</comment>
<feature type="compositionally biased region" description="Basic and acidic residues" evidence="11">
    <location>
        <begin position="993"/>
        <end position="1003"/>
    </location>
</feature>
<evidence type="ECO:0000259" key="13">
    <source>
        <dbReference type="PROSITE" id="PS50836"/>
    </source>
</evidence>
<keyword evidence="4" id="KW-0813">Transport</keyword>
<dbReference type="PROSITE" id="PS51019">
    <property type="entry name" value="REELIN"/>
    <property type="match status" value="2"/>
</dbReference>
<dbReference type="CDD" id="cd08760">
    <property type="entry name" value="Cyt_b561_FRRS1_like"/>
    <property type="match status" value="1"/>
</dbReference>
<keyword evidence="8" id="KW-0408">Iron</keyword>
<proteinExistence type="inferred from homology"/>
<feature type="region of interest" description="Disordered" evidence="11">
    <location>
        <begin position="1021"/>
        <end position="1044"/>
    </location>
</feature>
<keyword evidence="9 12" id="KW-0472">Membrane</keyword>
<feature type="domain" description="Cytochrome b561" evidence="14">
    <location>
        <begin position="339"/>
        <end position="542"/>
    </location>
</feature>
<dbReference type="PANTHER" id="PTHR45828:SF43">
    <property type="entry name" value="REELIN DOMAIN-CONTAINING PROTEIN"/>
    <property type="match status" value="1"/>
</dbReference>
<feature type="region of interest" description="Disordered" evidence="11">
    <location>
        <begin position="981"/>
        <end position="1007"/>
    </location>
</feature>